<reference evidence="11" key="1">
    <citation type="submission" date="2020-05" db="EMBL/GenBank/DDBJ databases">
        <authorList>
            <person name="Chiriac C."/>
            <person name="Salcher M."/>
            <person name="Ghai R."/>
            <person name="Kavagutti S V."/>
        </authorList>
    </citation>
    <scope>NUCLEOTIDE SEQUENCE</scope>
</reference>
<feature type="transmembrane region" description="Helical" evidence="9">
    <location>
        <begin position="200"/>
        <end position="224"/>
    </location>
</feature>
<proteinExistence type="predicted"/>
<dbReference type="PANTHER" id="PTHR45772">
    <property type="entry name" value="CONSERVED COMPONENT OF ABC TRANSPORTER FOR NATURAL AMINO ACIDS-RELATED"/>
    <property type="match status" value="1"/>
</dbReference>
<feature type="transmembrane region" description="Helical" evidence="9">
    <location>
        <begin position="160"/>
        <end position="188"/>
    </location>
</feature>
<evidence type="ECO:0000256" key="8">
    <source>
        <dbReference type="ARBA" id="ARBA00023136"/>
    </source>
</evidence>
<evidence type="ECO:0000256" key="4">
    <source>
        <dbReference type="ARBA" id="ARBA00022692"/>
    </source>
</evidence>
<feature type="transmembrane region" description="Helical" evidence="9">
    <location>
        <begin position="57"/>
        <end position="74"/>
    </location>
</feature>
<evidence type="ECO:0000256" key="6">
    <source>
        <dbReference type="ARBA" id="ARBA00022840"/>
    </source>
</evidence>
<dbReference type="InterPro" id="IPR027417">
    <property type="entry name" value="P-loop_NTPase"/>
</dbReference>
<keyword evidence="6" id="KW-0067">ATP-binding</keyword>
<name>A0A6J6DA63_9ZZZZ</name>
<dbReference type="PROSITE" id="PS50893">
    <property type="entry name" value="ABC_TRANSPORTER_2"/>
    <property type="match status" value="1"/>
</dbReference>
<dbReference type="InterPro" id="IPR003593">
    <property type="entry name" value="AAA+_ATPase"/>
</dbReference>
<feature type="transmembrane region" description="Helical" evidence="9">
    <location>
        <begin position="244"/>
        <end position="270"/>
    </location>
</feature>
<dbReference type="Gene3D" id="3.40.50.300">
    <property type="entry name" value="P-loop containing nucleotide triphosphate hydrolases"/>
    <property type="match status" value="1"/>
</dbReference>
<dbReference type="EMBL" id="CAEZTD010000041">
    <property type="protein sequence ID" value="CAB4560196.1"/>
    <property type="molecule type" value="Genomic_DNA"/>
</dbReference>
<protein>
    <submittedName>
        <fullName evidence="11">Unannotated protein</fullName>
    </submittedName>
</protein>
<dbReference type="InterPro" id="IPR043428">
    <property type="entry name" value="LivM-like"/>
</dbReference>
<keyword evidence="5" id="KW-0547">Nucleotide-binding</keyword>
<dbReference type="GO" id="GO:0016887">
    <property type="term" value="F:ATP hydrolysis activity"/>
    <property type="evidence" value="ECO:0007669"/>
    <property type="project" value="InterPro"/>
</dbReference>
<dbReference type="InterPro" id="IPR051120">
    <property type="entry name" value="ABC_AA/LPS_Transport"/>
</dbReference>
<evidence type="ECO:0000256" key="3">
    <source>
        <dbReference type="ARBA" id="ARBA00022475"/>
    </source>
</evidence>
<organism evidence="11">
    <name type="scientific">freshwater metagenome</name>
    <dbReference type="NCBI Taxonomy" id="449393"/>
    <lineage>
        <taxon>unclassified sequences</taxon>
        <taxon>metagenomes</taxon>
        <taxon>ecological metagenomes</taxon>
    </lineage>
</organism>
<keyword evidence="2" id="KW-0813">Transport</keyword>
<dbReference type="AlphaFoldDB" id="A0A6J6DA63"/>
<dbReference type="SMART" id="SM00382">
    <property type="entry name" value="AAA"/>
    <property type="match status" value="1"/>
</dbReference>
<feature type="transmembrane region" description="Helical" evidence="9">
    <location>
        <begin position="7"/>
        <end position="26"/>
    </location>
</feature>
<feature type="transmembrane region" description="Helical" evidence="9">
    <location>
        <begin position="80"/>
        <end position="101"/>
    </location>
</feature>
<dbReference type="GO" id="GO:0005886">
    <property type="term" value="C:plasma membrane"/>
    <property type="evidence" value="ECO:0007669"/>
    <property type="project" value="UniProtKB-SubCell"/>
</dbReference>
<feature type="domain" description="ABC transporter" evidence="10">
    <location>
        <begin position="334"/>
        <end position="575"/>
    </location>
</feature>
<keyword evidence="7 9" id="KW-1133">Transmembrane helix</keyword>
<gene>
    <name evidence="11" type="ORF">UFOPK1591_00682</name>
</gene>
<dbReference type="InterPro" id="IPR003439">
    <property type="entry name" value="ABC_transporter-like_ATP-bd"/>
</dbReference>
<dbReference type="CDD" id="cd06581">
    <property type="entry name" value="TM_PBP1_LivM_like"/>
    <property type="match status" value="1"/>
</dbReference>
<feature type="transmembrane region" description="Helical" evidence="9">
    <location>
        <begin position="277"/>
        <end position="296"/>
    </location>
</feature>
<evidence type="ECO:0000256" key="7">
    <source>
        <dbReference type="ARBA" id="ARBA00022989"/>
    </source>
</evidence>
<dbReference type="GO" id="GO:0005524">
    <property type="term" value="F:ATP binding"/>
    <property type="evidence" value="ECO:0007669"/>
    <property type="project" value="UniProtKB-KW"/>
</dbReference>
<dbReference type="SUPFAM" id="SSF52540">
    <property type="entry name" value="P-loop containing nucleoside triphosphate hydrolases"/>
    <property type="match status" value="1"/>
</dbReference>
<evidence type="ECO:0000256" key="5">
    <source>
        <dbReference type="ARBA" id="ARBA00022741"/>
    </source>
</evidence>
<feature type="transmembrane region" description="Helical" evidence="9">
    <location>
        <begin position="32"/>
        <end position="52"/>
    </location>
</feature>
<evidence type="ECO:0000256" key="1">
    <source>
        <dbReference type="ARBA" id="ARBA00004651"/>
    </source>
</evidence>
<dbReference type="InterPro" id="IPR001851">
    <property type="entry name" value="ABC_transp_permease"/>
</dbReference>
<dbReference type="Pfam" id="PF00005">
    <property type="entry name" value="ABC_tran"/>
    <property type="match status" value="1"/>
</dbReference>
<dbReference type="Pfam" id="PF02653">
    <property type="entry name" value="BPD_transp_2"/>
    <property type="match status" value="1"/>
</dbReference>
<dbReference type="GO" id="GO:0015658">
    <property type="term" value="F:branched-chain amino acid transmembrane transporter activity"/>
    <property type="evidence" value="ECO:0007669"/>
    <property type="project" value="InterPro"/>
</dbReference>
<keyword evidence="4 9" id="KW-0812">Transmembrane</keyword>
<accession>A0A6J6DA63</accession>
<sequence length="577" mass="60404">MIRRSIAVLASVSVPMVALMLGGYQGGLFAQFALYGVATAALALCWGFAGILSLGHAVSFGIGAYVAAWCGINIPEGGTILGILLGGLAAGFVSMLVGLVGLRGRVNVITFALLTFVLLFGAVEVVNQLTPITGGFNGLAGVPSLNLGDLWTADPVSQRVIVTIAAVGLLWSLIVVARSPFGGVLVLAKTHAIRAASSGYNIPAFRIGTFSFAGVVTGLAGALFSTQTQFVAPDQISLALATNFVLWAMIGSRTSLIGSFFTAIVISFITNELADRFLTVWLLAMGIIFIAVVVLIPDGVAEAVLKRLPERWHPRRVVTLTTATEDTSGGGAALEAKAITCVFGKFTAVDDVNFTARGGVHCLIGPNGAGKSTLLNALSGTVPPSNGTWRIGDTDLTKMRPWHMARAGVARKFQTPAIAPELTVAQNLAVARMGVTVHPLALIFTKWRADLTSTAWRILEAGDLVRLLDTPAFRLSHGQRQILELAMTFASRPTLVLLDEPTAGMTAGETASVAEILRTEASALDIPIVVVEHDMALIRSAASAVTVLQAGRVLATGTVEEIENNADVTRAYVGEGH</sequence>
<evidence type="ECO:0000313" key="11">
    <source>
        <dbReference type="EMBL" id="CAB4560196.1"/>
    </source>
</evidence>
<keyword evidence="3" id="KW-1003">Cell membrane</keyword>
<evidence type="ECO:0000256" key="9">
    <source>
        <dbReference type="SAM" id="Phobius"/>
    </source>
</evidence>
<keyword evidence="8 9" id="KW-0472">Membrane</keyword>
<evidence type="ECO:0000259" key="10">
    <source>
        <dbReference type="PROSITE" id="PS50893"/>
    </source>
</evidence>
<feature type="transmembrane region" description="Helical" evidence="9">
    <location>
        <begin position="108"/>
        <end position="126"/>
    </location>
</feature>
<evidence type="ECO:0000256" key="2">
    <source>
        <dbReference type="ARBA" id="ARBA00022448"/>
    </source>
</evidence>
<comment type="subcellular location">
    <subcellularLocation>
        <location evidence="1">Cell membrane</location>
        <topology evidence="1">Multi-pass membrane protein</topology>
    </subcellularLocation>
</comment>